<dbReference type="NCBIfam" id="TIGR01557">
    <property type="entry name" value="myb_SHAQKYF"/>
    <property type="match status" value="1"/>
</dbReference>
<keyword evidence="3" id="KW-0804">Transcription</keyword>
<dbReference type="PANTHER" id="PTHR31496">
    <property type="entry name" value="TRANSCRIPTION FACTOR KAN2-RELATED"/>
    <property type="match status" value="1"/>
</dbReference>
<dbReference type="Proteomes" id="UP000251960">
    <property type="component" value="Chromosome 3"/>
</dbReference>
<proteinExistence type="predicted"/>
<dbReference type="AlphaFoldDB" id="A0A3L6FJH5"/>
<comment type="subcellular location">
    <subcellularLocation>
        <location evidence="1">Nucleus</location>
    </subcellularLocation>
</comment>
<comment type="caution">
    <text evidence="6">The sequence shown here is derived from an EMBL/GenBank/DDBJ whole genome shotgun (WGS) entry which is preliminary data.</text>
</comment>
<gene>
    <name evidence="6" type="primary">KAN4_0</name>
    <name evidence="6" type="ORF">Zm00014a_006907</name>
</gene>
<sequence>MREYNNLQVQRRQLHQPSQTAGHGFKRGTSGSAAAGAGGRRSSRAPRMRWTTALHAHFVHAVELLGGHERATPKSVLELMNVKDLTLAHQMYRTVKQQGADRPCVAGHGHARDMVVLLTTGVGEGDAGFVDDVSNSNSNSSVVVNNTVPAAFNNNNNTDSRTPRSPGGREQQQPAPAVDHRRHAAAACGWVARRQVQHQRSCSEGVTKLQGLKVGDERVDRHHGDDADDAIAAHRLVEDEARDDHAGSGGGFQQRRPSPNNTSGSGSGSGDTVSSSEWLHQQQCSGVMSVRVLGLPPATPPSLEMSLGRQGWQMDQQCGGEFEFEPSPPSAAKELTLLRCL</sequence>
<feature type="compositionally biased region" description="Low complexity" evidence="5">
    <location>
        <begin position="147"/>
        <end position="158"/>
    </location>
</feature>
<dbReference type="GO" id="GO:0006355">
    <property type="term" value="P:regulation of DNA-templated transcription"/>
    <property type="evidence" value="ECO:0007669"/>
    <property type="project" value="InterPro"/>
</dbReference>
<evidence type="ECO:0000313" key="6">
    <source>
        <dbReference type="EMBL" id="PWZ33325.1"/>
    </source>
</evidence>
<evidence type="ECO:0000256" key="2">
    <source>
        <dbReference type="ARBA" id="ARBA00023015"/>
    </source>
</evidence>
<dbReference type="InterPro" id="IPR044847">
    <property type="entry name" value="KAN_fam"/>
</dbReference>
<dbReference type="PANTHER" id="PTHR31496:SF28">
    <property type="entry name" value="G2-LIKE TRANSCRIPTION FACTOR"/>
    <property type="match status" value="1"/>
</dbReference>
<feature type="compositionally biased region" description="Low complexity" evidence="5">
    <location>
        <begin position="257"/>
        <end position="276"/>
    </location>
</feature>
<feature type="region of interest" description="Disordered" evidence="5">
    <location>
        <begin position="240"/>
        <end position="280"/>
    </location>
</feature>
<dbReference type="Gene3D" id="1.10.10.60">
    <property type="entry name" value="Homeodomain-like"/>
    <property type="match status" value="1"/>
</dbReference>
<keyword evidence="2" id="KW-0805">Transcription regulation</keyword>
<dbReference type="ExpressionAtlas" id="A0A3L6FJH5">
    <property type="expression patterns" value="baseline and differential"/>
</dbReference>
<evidence type="ECO:0000256" key="4">
    <source>
        <dbReference type="ARBA" id="ARBA00023242"/>
    </source>
</evidence>
<keyword evidence="4" id="KW-0539">Nucleus</keyword>
<dbReference type="InterPro" id="IPR006447">
    <property type="entry name" value="Myb_dom_plants"/>
</dbReference>
<dbReference type="InterPro" id="IPR009057">
    <property type="entry name" value="Homeodomain-like_sf"/>
</dbReference>
<feature type="region of interest" description="Disordered" evidence="5">
    <location>
        <begin position="1"/>
        <end position="45"/>
    </location>
</feature>
<reference evidence="6" key="1">
    <citation type="journal article" date="2018" name="Nat. Genet.">
        <title>Extensive intraspecific gene order and gene structural variations between Mo17 and other maize genomes.</title>
        <authorList>
            <person name="Sun S."/>
            <person name="Zhou Y."/>
            <person name="Chen J."/>
            <person name="Shi J."/>
            <person name="Zhao H."/>
            <person name="Zhao H."/>
            <person name="Song W."/>
            <person name="Zhang M."/>
            <person name="Cui Y."/>
            <person name="Dong X."/>
            <person name="Liu H."/>
            <person name="Ma X."/>
            <person name="Jiao Y."/>
            <person name="Wang B."/>
            <person name="Wei X."/>
            <person name="Stein J.C."/>
            <person name="Glaubitz J.C."/>
            <person name="Lu F."/>
            <person name="Yu G."/>
            <person name="Liang C."/>
            <person name="Fengler K."/>
            <person name="Li B."/>
            <person name="Rafalski A."/>
            <person name="Schnable P.S."/>
            <person name="Ware D.H."/>
            <person name="Buckler E.S."/>
            <person name="Lai J."/>
        </authorList>
    </citation>
    <scope>NUCLEOTIDE SEQUENCE [LARGE SCALE GENOMIC DNA]</scope>
    <source>
        <tissue evidence="6">Seedling</tissue>
    </source>
</reference>
<evidence type="ECO:0000256" key="1">
    <source>
        <dbReference type="ARBA" id="ARBA00004123"/>
    </source>
</evidence>
<protein>
    <submittedName>
        <fullName evidence="6">Putative transcription factor KAN4</fullName>
    </submittedName>
</protein>
<feature type="region of interest" description="Disordered" evidence="5">
    <location>
        <begin position="147"/>
        <end position="182"/>
    </location>
</feature>
<dbReference type="GO" id="GO:0000976">
    <property type="term" value="F:transcription cis-regulatory region binding"/>
    <property type="evidence" value="ECO:0007669"/>
    <property type="project" value="InterPro"/>
</dbReference>
<name>A0A3L6FJH5_MAIZE</name>
<dbReference type="SUPFAM" id="SSF46689">
    <property type="entry name" value="Homeodomain-like"/>
    <property type="match status" value="1"/>
</dbReference>
<dbReference type="EMBL" id="NCVQ01000004">
    <property type="protein sequence ID" value="PWZ33325.1"/>
    <property type="molecule type" value="Genomic_DNA"/>
</dbReference>
<feature type="compositionally biased region" description="Polar residues" evidence="5">
    <location>
        <begin position="1"/>
        <end position="21"/>
    </location>
</feature>
<dbReference type="GO" id="GO:0005634">
    <property type="term" value="C:nucleus"/>
    <property type="evidence" value="ECO:0007669"/>
    <property type="project" value="UniProtKB-SubCell"/>
</dbReference>
<organism evidence="6">
    <name type="scientific">Zea mays</name>
    <name type="common">Maize</name>
    <dbReference type="NCBI Taxonomy" id="4577"/>
    <lineage>
        <taxon>Eukaryota</taxon>
        <taxon>Viridiplantae</taxon>
        <taxon>Streptophyta</taxon>
        <taxon>Embryophyta</taxon>
        <taxon>Tracheophyta</taxon>
        <taxon>Spermatophyta</taxon>
        <taxon>Magnoliopsida</taxon>
        <taxon>Liliopsida</taxon>
        <taxon>Poales</taxon>
        <taxon>Poaceae</taxon>
        <taxon>PACMAD clade</taxon>
        <taxon>Panicoideae</taxon>
        <taxon>Andropogonodae</taxon>
        <taxon>Andropogoneae</taxon>
        <taxon>Tripsacinae</taxon>
        <taxon>Zea</taxon>
    </lineage>
</organism>
<evidence type="ECO:0000256" key="5">
    <source>
        <dbReference type="SAM" id="MobiDB-lite"/>
    </source>
</evidence>
<dbReference type="GO" id="GO:0010158">
    <property type="term" value="P:abaxial cell fate specification"/>
    <property type="evidence" value="ECO:0007669"/>
    <property type="project" value="InterPro"/>
</dbReference>
<evidence type="ECO:0000256" key="3">
    <source>
        <dbReference type="ARBA" id="ARBA00023163"/>
    </source>
</evidence>
<accession>A0A3L6FJH5</accession>